<gene>
    <name evidence="12" type="ORF">LTT95_07635</name>
</gene>
<dbReference type="CDD" id="cd03124">
    <property type="entry name" value="alpha_CA_prokaryotic_like"/>
    <property type="match status" value="1"/>
</dbReference>
<comment type="catalytic activity">
    <reaction evidence="9 10">
        <text>hydrogencarbonate + H(+) = CO2 + H2O</text>
        <dbReference type="Rhea" id="RHEA:10748"/>
        <dbReference type="ChEBI" id="CHEBI:15377"/>
        <dbReference type="ChEBI" id="CHEBI:15378"/>
        <dbReference type="ChEBI" id="CHEBI:16526"/>
        <dbReference type="ChEBI" id="CHEBI:17544"/>
        <dbReference type="EC" id="4.2.1.1"/>
    </reaction>
</comment>
<dbReference type="SMART" id="SM01057">
    <property type="entry name" value="Carb_anhydrase"/>
    <property type="match status" value="1"/>
</dbReference>
<evidence type="ECO:0000256" key="2">
    <source>
        <dbReference type="ARBA" id="ARBA00002904"/>
    </source>
</evidence>
<name>A0ABS8UDS1_9GAMM</name>
<feature type="signal peptide" evidence="10">
    <location>
        <begin position="1"/>
        <end position="25"/>
    </location>
</feature>
<evidence type="ECO:0000256" key="4">
    <source>
        <dbReference type="ARBA" id="ARBA00012925"/>
    </source>
</evidence>
<keyword evidence="7 10" id="KW-0862">Zinc</keyword>
<feature type="domain" description="Alpha-carbonic anhydrase" evidence="11">
    <location>
        <begin position="26"/>
        <end position="240"/>
    </location>
</feature>
<keyword evidence="6 10" id="KW-0479">Metal-binding</keyword>
<evidence type="ECO:0000256" key="9">
    <source>
        <dbReference type="ARBA" id="ARBA00048348"/>
    </source>
</evidence>
<keyword evidence="8 10" id="KW-0456">Lyase</keyword>
<dbReference type="InterPro" id="IPR001148">
    <property type="entry name" value="CA_dom"/>
</dbReference>
<feature type="chain" id="PRO_5044956520" description="Carbonic anhydrase" evidence="10">
    <location>
        <begin position="26"/>
        <end position="240"/>
    </location>
</feature>
<reference evidence="12" key="2">
    <citation type="journal article" date="2022" name="Syst. Appl. Microbiol.">
        <title>Physiological and genomic characterisation of Luteimonas fraxinea sp. nov., a bacterial species associated with trees tolerant to ash dieback.</title>
        <authorList>
            <person name="Ulrich K."/>
            <person name="Becker R."/>
            <person name="Behrendt U."/>
            <person name="Kube M."/>
            <person name="Schneck V."/>
            <person name="Ulrich A."/>
        </authorList>
    </citation>
    <scope>NUCLEOTIDE SEQUENCE</scope>
    <source>
        <strain evidence="12">A1P009</strain>
    </source>
</reference>
<dbReference type="EC" id="4.2.1.1" evidence="4 10"/>
<evidence type="ECO:0000256" key="1">
    <source>
        <dbReference type="ARBA" id="ARBA00001947"/>
    </source>
</evidence>
<comment type="caution">
    <text evidence="12">The sequence shown here is derived from an EMBL/GenBank/DDBJ whole genome shotgun (WGS) entry which is preliminary data.</text>
</comment>
<dbReference type="EMBL" id="JAJQKU010000002">
    <property type="protein sequence ID" value="MCD9096813.1"/>
    <property type="molecule type" value="Genomic_DNA"/>
</dbReference>
<dbReference type="InterPro" id="IPR041891">
    <property type="entry name" value="Alpha_CA_prokaryot-like"/>
</dbReference>
<evidence type="ECO:0000259" key="11">
    <source>
        <dbReference type="PROSITE" id="PS51144"/>
    </source>
</evidence>
<dbReference type="PANTHER" id="PTHR18952:SF265">
    <property type="entry name" value="CARBONIC ANHYDRASE"/>
    <property type="match status" value="1"/>
</dbReference>
<accession>A0ABS8UDS1</accession>
<evidence type="ECO:0000256" key="7">
    <source>
        <dbReference type="ARBA" id="ARBA00022833"/>
    </source>
</evidence>
<evidence type="ECO:0000256" key="10">
    <source>
        <dbReference type="RuleBase" id="RU367011"/>
    </source>
</evidence>
<dbReference type="PANTHER" id="PTHR18952">
    <property type="entry name" value="CARBONIC ANHYDRASE"/>
    <property type="match status" value="1"/>
</dbReference>
<dbReference type="SUPFAM" id="SSF51069">
    <property type="entry name" value="Carbonic anhydrase"/>
    <property type="match status" value="1"/>
</dbReference>
<dbReference type="Proteomes" id="UP001430360">
    <property type="component" value="Unassembled WGS sequence"/>
</dbReference>
<comment type="function">
    <text evidence="2 10">Reversible hydration of carbon dioxide.</text>
</comment>
<comment type="cofactor">
    <cofactor evidence="1 10">
        <name>Zn(2+)</name>
        <dbReference type="ChEBI" id="CHEBI:29105"/>
    </cofactor>
</comment>
<evidence type="ECO:0000256" key="8">
    <source>
        <dbReference type="ARBA" id="ARBA00023239"/>
    </source>
</evidence>
<protein>
    <recommendedName>
        <fullName evidence="5 10">Carbonic anhydrase</fullName>
        <ecNumber evidence="4 10">4.2.1.1</ecNumber>
    </recommendedName>
</protein>
<evidence type="ECO:0000313" key="12">
    <source>
        <dbReference type="EMBL" id="MCD9096813.1"/>
    </source>
</evidence>
<dbReference type="Gene3D" id="3.10.200.10">
    <property type="entry name" value="Alpha carbonic anhydrase"/>
    <property type="match status" value="1"/>
</dbReference>
<dbReference type="InterPro" id="IPR036398">
    <property type="entry name" value="CA_dom_sf"/>
</dbReference>
<dbReference type="RefSeq" id="WP_232135727.1">
    <property type="nucleotide sequence ID" value="NZ_CP089507.1"/>
</dbReference>
<organism evidence="12 13">
    <name type="scientific">Luteimonas fraxinea</name>
    <dbReference type="NCBI Taxonomy" id="2901869"/>
    <lineage>
        <taxon>Bacteria</taxon>
        <taxon>Pseudomonadati</taxon>
        <taxon>Pseudomonadota</taxon>
        <taxon>Gammaproteobacteria</taxon>
        <taxon>Lysobacterales</taxon>
        <taxon>Lysobacteraceae</taxon>
        <taxon>Luteimonas</taxon>
    </lineage>
</organism>
<dbReference type="PROSITE" id="PS00162">
    <property type="entry name" value="ALPHA_CA_1"/>
    <property type="match status" value="1"/>
</dbReference>
<sequence>MLRSSRSRVLVVAVAALLAPTFVSAQQYDYERQEKWQYPASLGQSPIDIQRTAASEGDMEEAQAIELRDTEAALRVVDNGHSVEVEAHGPDALIRGRHFELMQFHFHAASEHTIDGESFPLEGHFVFKAKDGRLAVVGVMYREGDANKLAGEVLEALGDAREGEIEREDIAIMLPRDKSYHHYLGSLTTPPLTENVEWYVLDTPVTLSATQIAGFNARYSHNNRKVQPLNERPLIHYAAH</sequence>
<dbReference type="Pfam" id="PF00194">
    <property type="entry name" value="Carb_anhydrase"/>
    <property type="match status" value="1"/>
</dbReference>
<dbReference type="InterPro" id="IPR023561">
    <property type="entry name" value="Carbonic_anhydrase_a-class"/>
</dbReference>
<evidence type="ECO:0000256" key="6">
    <source>
        <dbReference type="ARBA" id="ARBA00022723"/>
    </source>
</evidence>
<proteinExistence type="inferred from homology"/>
<dbReference type="PROSITE" id="PS51144">
    <property type="entry name" value="ALPHA_CA_2"/>
    <property type="match status" value="1"/>
</dbReference>
<comment type="similarity">
    <text evidence="3 10">Belongs to the alpha-carbonic anhydrase family.</text>
</comment>
<dbReference type="InterPro" id="IPR018338">
    <property type="entry name" value="Carbonic_anhydrase_a-class_CS"/>
</dbReference>
<keyword evidence="13" id="KW-1185">Reference proteome</keyword>
<evidence type="ECO:0000256" key="5">
    <source>
        <dbReference type="ARBA" id="ARBA00014628"/>
    </source>
</evidence>
<evidence type="ECO:0000256" key="3">
    <source>
        <dbReference type="ARBA" id="ARBA00010718"/>
    </source>
</evidence>
<reference evidence="12" key="1">
    <citation type="submission" date="2021-12" db="EMBL/GenBank/DDBJ databases">
        <authorList>
            <person name="Ulrich A."/>
        </authorList>
    </citation>
    <scope>NUCLEOTIDE SEQUENCE</scope>
    <source>
        <strain evidence="12">A1P009</strain>
    </source>
</reference>
<keyword evidence="10" id="KW-0732">Signal</keyword>
<evidence type="ECO:0000313" key="13">
    <source>
        <dbReference type="Proteomes" id="UP001430360"/>
    </source>
</evidence>